<gene>
    <name evidence="1" type="ORF">GIY56_00630</name>
</gene>
<evidence type="ECO:0000313" key="2">
    <source>
        <dbReference type="Proteomes" id="UP000481417"/>
    </source>
</evidence>
<protein>
    <submittedName>
        <fullName evidence="1">Uncharacterized protein</fullName>
    </submittedName>
</protein>
<accession>A0A6L6HJQ6</accession>
<proteinExistence type="predicted"/>
<reference evidence="1 2" key="1">
    <citation type="submission" date="2019-11" db="EMBL/GenBank/DDBJ databases">
        <authorList>
            <person name="Lang L."/>
        </authorList>
    </citation>
    <scope>NUCLEOTIDE SEQUENCE [LARGE SCALE GENOMIC DNA]</scope>
    <source>
        <strain evidence="1 2">YIM 132242</strain>
    </source>
</reference>
<dbReference type="EMBL" id="WMBT01000001">
    <property type="protein sequence ID" value="MTD98788.1"/>
    <property type="molecule type" value="Genomic_DNA"/>
</dbReference>
<sequence length="249" mass="27759">MSRELWQAVLLRTVADAVLGVSQESNRDTRIRICEEARRYLTSPSRDLSEVCALADMDMNAVIEKMRNQIAQAPTPKELADNPGRSIATFTKAAAKPKQKRIPFPDRQFTFDGITRTAADWCARTGIALQTAQWRINQSWAPERAFTLTAEDARAEHRASARRSFNMNSAEISARIKEGLRRSAAMNGAPHKRGTEPTLYQYDGEARSLAEWSEITGIGKNTIYKRITVQGMTFAQAIETPVGKGQKTA</sequence>
<keyword evidence="2" id="KW-1185">Reference proteome</keyword>
<evidence type="ECO:0000313" key="1">
    <source>
        <dbReference type="EMBL" id="MTD98788.1"/>
    </source>
</evidence>
<name>A0A6L6HJQ6_9RHOB</name>
<dbReference type="AlphaFoldDB" id="A0A6L6HJQ6"/>
<organism evidence="1 2">
    <name type="scientific">Paracoccus lichenicola</name>
    <dbReference type="NCBI Taxonomy" id="2665644"/>
    <lineage>
        <taxon>Bacteria</taxon>
        <taxon>Pseudomonadati</taxon>
        <taxon>Pseudomonadota</taxon>
        <taxon>Alphaproteobacteria</taxon>
        <taxon>Rhodobacterales</taxon>
        <taxon>Paracoccaceae</taxon>
        <taxon>Paracoccus</taxon>
    </lineage>
</organism>
<comment type="caution">
    <text evidence="1">The sequence shown here is derived from an EMBL/GenBank/DDBJ whole genome shotgun (WGS) entry which is preliminary data.</text>
</comment>
<dbReference type="RefSeq" id="WP_154762888.1">
    <property type="nucleotide sequence ID" value="NZ_WMBT01000001.1"/>
</dbReference>
<dbReference type="Proteomes" id="UP000481417">
    <property type="component" value="Unassembled WGS sequence"/>
</dbReference>